<evidence type="ECO:0000313" key="2">
    <source>
        <dbReference type="EMBL" id="KAG8431644.1"/>
    </source>
</evidence>
<keyword evidence="3" id="KW-1185">Reference proteome</keyword>
<dbReference type="InterPro" id="IPR016181">
    <property type="entry name" value="Acyl_CoA_acyltransferase"/>
</dbReference>
<comment type="caution">
    <text evidence="2">The sequence shown here is derived from an EMBL/GenBank/DDBJ whole genome shotgun (WGS) entry which is preliminary data.</text>
</comment>
<name>A0A8T2IKL1_9PIPI</name>
<evidence type="ECO:0000259" key="1">
    <source>
        <dbReference type="PROSITE" id="PS51186"/>
    </source>
</evidence>
<dbReference type="PROSITE" id="PS51186">
    <property type="entry name" value="GNAT"/>
    <property type="match status" value="1"/>
</dbReference>
<dbReference type="PANTHER" id="PTHR47403">
    <property type="entry name" value="LOC100145250 PROTEIN"/>
    <property type="match status" value="1"/>
</dbReference>
<gene>
    <name evidence="2" type="ORF">GDO86_020628</name>
</gene>
<dbReference type="Pfam" id="PF24066">
    <property type="entry name" value="Hisat_C"/>
    <property type="match status" value="1"/>
</dbReference>
<proteinExistence type="predicted"/>
<dbReference type="Proteomes" id="UP000812440">
    <property type="component" value="Unassembled WGS sequence"/>
</dbReference>
<sequence length="180" mass="19706">MSVSPLLDVQILQATADDYDEVMSISVGIYKGMDYLPAMYHRWLADPKRSMFVAKSEGKVVGFGSFLLVDNGVTALLQAMRVAPWRQIGYIQSIATVLFDHLQASSCFLSLGTPLFTVPLAEHMYQVKIDLFGTDPSLAQTHILHQLRVTVGSLPLGGSIVCRVSAEMCQLQICGKGRPS</sequence>
<dbReference type="GO" id="GO:0016747">
    <property type="term" value="F:acyltransferase activity, transferring groups other than amino-acyl groups"/>
    <property type="evidence" value="ECO:0007669"/>
    <property type="project" value="InterPro"/>
</dbReference>
<organism evidence="2 3">
    <name type="scientific">Hymenochirus boettgeri</name>
    <name type="common">Congo dwarf clawed frog</name>
    <dbReference type="NCBI Taxonomy" id="247094"/>
    <lineage>
        <taxon>Eukaryota</taxon>
        <taxon>Metazoa</taxon>
        <taxon>Chordata</taxon>
        <taxon>Craniata</taxon>
        <taxon>Vertebrata</taxon>
        <taxon>Euteleostomi</taxon>
        <taxon>Amphibia</taxon>
        <taxon>Batrachia</taxon>
        <taxon>Anura</taxon>
        <taxon>Pipoidea</taxon>
        <taxon>Pipidae</taxon>
        <taxon>Pipinae</taxon>
        <taxon>Hymenochirus</taxon>
    </lineage>
</organism>
<dbReference type="InterPro" id="IPR056483">
    <property type="entry name" value="Hisat_C"/>
</dbReference>
<dbReference type="InterPro" id="IPR000182">
    <property type="entry name" value="GNAT_dom"/>
</dbReference>
<dbReference type="EMBL" id="JAACNH010000107">
    <property type="protein sequence ID" value="KAG8431644.1"/>
    <property type="molecule type" value="Genomic_DNA"/>
</dbReference>
<feature type="domain" description="N-acetyltransferase" evidence="1">
    <location>
        <begin position="9"/>
        <end position="157"/>
    </location>
</feature>
<dbReference type="PANTHER" id="PTHR47403:SF2">
    <property type="entry name" value="N-ACETYLTRANSFERASE 16,-LIKE"/>
    <property type="match status" value="1"/>
</dbReference>
<dbReference type="OrthoDB" id="8889733at2759"/>
<reference evidence="2" key="1">
    <citation type="thesis" date="2020" institute="ProQuest LLC" country="789 East Eisenhower Parkway, Ann Arbor, MI, USA">
        <title>Comparative Genomics and Chromosome Evolution.</title>
        <authorList>
            <person name="Mudd A.B."/>
        </authorList>
    </citation>
    <scope>NUCLEOTIDE SEQUENCE</scope>
    <source>
        <strain evidence="2">Female2</strain>
        <tissue evidence="2">Blood</tissue>
    </source>
</reference>
<dbReference type="SUPFAM" id="SSF55729">
    <property type="entry name" value="Acyl-CoA N-acyltransferases (Nat)"/>
    <property type="match status" value="1"/>
</dbReference>
<dbReference type="AlphaFoldDB" id="A0A8T2IKL1"/>
<dbReference type="Pfam" id="PF00583">
    <property type="entry name" value="Acetyltransf_1"/>
    <property type="match status" value="1"/>
</dbReference>
<dbReference type="Gene3D" id="3.40.630.30">
    <property type="match status" value="1"/>
</dbReference>
<evidence type="ECO:0000313" key="3">
    <source>
        <dbReference type="Proteomes" id="UP000812440"/>
    </source>
</evidence>
<protein>
    <recommendedName>
        <fullName evidence="1">N-acetyltransferase domain-containing protein</fullName>
    </recommendedName>
</protein>
<accession>A0A8T2IKL1</accession>